<dbReference type="Proteomes" id="UP000664795">
    <property type="component" value="Unassembled WGS sequence"/>
</dbReference>
<keyword evidence="4" id="KW-1185">Reference proteome</keyword>
<protein>
    <submittedName>
        <fullName evidence="3">Amidohydrolase</fullName>
    </submittedName>
</protein>
<dbReference type="PANTHER" id="PTHR11014">
    <property type="entry name" value="PEPTIDASE M20 FAMILY MEMBER"/>
    <property type="match status" value="1"/>
</dbReference>
<feature type="binding site" evidence="2">
    <location>
        <position position="94"/>
    </location>
    <ligand>
        <name>Mn(2+)</name>
        <dbReference type="ChEBI" id="CHEBI:29035"/>
        <label>2</label>
    </ligand>
</feature>
<dbReference type="InterPro" id="IPR002933">
    <property type="entry name" value="Peptidase_M20"/>
</dbReference>
<dbReference type="NCBIfam" id="TIGR01891">
    <property type="entry name" value="amidohydrolases"/>
    <property type="match status" value="1"/>
</dbReference>
<comment type="caution">
    <text evidence="3">The sequence shown here is derived from an EMBL/GenBank/DDBJ whole genome shotgun (WGS) entry which is preliminary data.</text>
</comment>
<proteinExistence type="predicted"/>
<dbReference type="SUPFAM" id="SSF55031">
    <property type="entry name" value="Bacterial exopeptidase dimerisation domain"/>
    <property type="match status" value="1"/>
</dbReference>
<keyword evidence="2" id="KW-0479">Metal-binding</keyword>
<evidence type="ECO:0000256" key="1">
    <source>
        <dbReference type="ARBA" id="ARBA00022801"/>
    </source>
</evidence>
<dbReference type="GO" id="GO:0046872">
    <property type="term" value="F:metal ion binding"/>
    <property type="evidence" value="ECO:0007669"/>
    <property type="project" value="UniProtKB-KW"/>
</dbReference>
<reference evidence="3 4" key="1">
    <citation type="submission" date="2021-03" db="EMBL/GenBank/DDBJ databases">
        <title>Fibrella sp. HMF5036 genome sequencing and assembly.</title>
        <authorList>
            <person name="Kang H."/>
            <person name="Kim H."/>
            <person name="Bae S."/>
            <person name="Joh K."/>
        </authorList>
    </citation>
    <scope>NUCLEOTIDE SEQUENCE [LARGE SCALE GENOMIC DNA]</scope>
    <source>
        <strain evidence="3 4">HMF5036</strain>
    </source>
</reference>
<name>A0A939GDI9_9BACT</name>
<dbReference type="AlphaFoldDB" id="A0A939GDI9"/>
<dbReference type="Pfam" id="PF01546">
    <property type="entry name" value="Peptidase_M20"/>
    <property type="match status" value="1"/>
</dbReference>
<feature type="binding site" evidence="2">
    <location>
        <position position="155"/>
    </location>
    <ligand>
        <name>Mn(2+)</name>
        <dbReference type="ChEBI" id="CHEBI:29035"/>
        <label>2</label>
    </ligand>
</feature>
<dbReference type="EMBL" id="JAFMYU010000036">
    <property type="protein sequence ID" value="MBO0934716.1"/>
    <property type="molecule type" value="Genomic_DNA"/>
</dbReference>
<dbReference type="SUPFAM" id="SSF53187">
    <property type="entry name" value="Zn-dependent exopeptidases"/>
    <property type="match status" value="1"/>
</dbReference>
<evidence type="ECO:0000313" key="3">
    <source>
        <dbReference type="EMBL" id="MBO0934716.1"/>
    </source>
</evidence>
<feature type="binding site" evidence="2">
    <location>
        <position position="350"/>
    </location>
    <ligand>
        <name>Mn(2+)</name>
        <dbReference type="ChEBI" id="CHEBI:29035"/>
        <label>2</label>
    </ligand>
</feature>
<feature type="binding site" evidence="2">
    <location>
        <position position="96"/>
    </location>
    <ligand>
        <name>Mn(2+)</name>
        <dbReference type="ChEBI" id="CHEBI:29035"/>
        <label>2</label>
    </ligand>
</feature>
<comment type="cofactor">
    <cofactor evidence="2">
        <name>Mn(2+)</name>
        <dbReference type="ChEBI" id="CHEBI:29035"/>
    </cofactor>
    <text evidence="2">The Mn(2+) ion enhances activity.</text>
</comment>
<dbReference type="InterPro" id="IPR036264">
    <property type="entry name" value="Bact_exopeptidase_dim_dom"/>
</dbReference>
<dbReference type="RefSeq" id="WP_207338681.1">
    <property type="nucleotide sequence ID" value="NZ_JAFMYU010000036.1"/>
</dbReference>
<evidence type="ECO:0000256" key="2">
    <source>
        <dbReference type="PIRSR" id="PIRSR005962-1"/>
    </source>
</evidence>
<dbReference type="Gene3D" id="3.40.630.10">
    <property type="entry name" value="Zn peptidases"/>
    <property type="match status" value="1"/>
</dbReference>
<keyword evidence="2" id="KW-0464">Manganese</keyword>
<feature type="binding site" evidence="2">
    <location>
        <position position="129"/>
    </location>
    <ligand>
        <name>Mn(2+)</name>
        <dbReference type="ChEBI" id="CHEBI:29035"/>
        <label>2</label>
    </ligand>
</feature>
<dbReference type="PANTHER" id="PTHR11014:SF169">
    <property type="entry name" value="CLAN MH, FAMILY M20, PEPTIDASE T-LIKE METALLOPEPTIDASE"/>
    <property type="match status" value="1"/>
</dbReference>
<gene>
    <name evidence="3" type="ORF">J2I48_27145</name>
</gene>
<keyword evidence="1" id="KW-0378">Hydrolase</keyword>
<accession>A0A939GDI9</accession>
<organism evidence="3 4">
    <name type="scientific">Fibrella aquatilis</name>
    <dbReference type="NCBI Taxonomy" id="2817059"/>
    <lineage>
        <taxon>Bacteria</taxon>
        <taxon>Pseudomonadati</taxon>
        <taxon>Bacteroidota</taxon>
        <taxon>Cytophagia</taxon>
        <taxon>Cytophagales</taxon>
        <taxon>Spirosomataceae</taxon>
        <taxon>Fibrella</taxon>
    </lineage>
</organism>
<sequence>MIAHPLVALRHDLHQHPELSGQERETARRLIAFVQPFAPTRIVSELGGTGVAVVYDFGAGGPTLLFRAELDALPIEETNVFTHRSSRAGVSHKCGHDGHAAALAGLAPWLHNRAFEAGRVILLFQPAEETGKGARAVLDDPRFADLRPDYVFSLHNVPGYPMHEVVWVKGQFSPTVQSMAIRLYGKEAHASEPENGINPTLAVADLVRAFDARVVADPARADFALVTPIYLRVGQPDYGISAGYGEAHFTLRTWQPQPMEELVRTLTTHLDSICRVYHLQSDVRWFDYFPTTLNDTYCNAMVTKATVLAQLPIRQRPTPFKFGEDFGWFTQAFPGAMVGLGAGLDTPALHNPDYDFPDELLDTGVRLFGGIIEQFLTYASMGLRGEASLYTGARTI</sequence>
<dbReference type="PIRSF" id="PIRSF005962">
    <property type="entry name" value="Pept_M20D_amidohydro"/>
    <property type="match status" value="1"/>
</dbReference>
<dbReference type="InterPro" id="IPR017439">
    <property type="entry name" value="Amidohydrolase"/>
</dbReference>
<dbReference type="GO" id="GO:0016787">
    <property type="term" value="F:hydrolase activity"/>
    <property type="evidence" value="ECO:0007669"/>
    <property type="project" value="InterPro"/>
</dbReference>
<evidence type="ECO:0000313" key="4">
    <source>
        <dbReference type="Proteomes" id="UP000664795"/>
    </source>
</evidence>
<dbReference type="Gene3D" id="3.30.70.360">
    <property type="match status" value="1"/>
</dbReference>